<protein>
    <submittedName>
        <fullName evidence="2">Uncharacterized protein</fullName>
    </submittedName>
</protein>
<organism evidence="2">
    <name type="scientific">Fagus sylvatica</name>
    <name type="common">Beechnut</name>
    <dbReference type="NCBI Taxonomy" id="28930"/>
    <lineage>
        <taxon>Eukaryota</taxon>
        <taxon>Viridiplantae</taxon>
        <taxon>Streptophyta</taxon>
        <taxon>Embryophyta</taxon>
        <taxon>Tracheophyta</taxon>
        <taxon>Spermatophyta</taxon>
        <taxon>Magnoliopsida</taxon>
        <taxon>eudicotyledons</taxon>
        <taxon>Gunneridae</taxon>
        <taxon>Pentapetalae</taxon>
        <taxon>rosids</taxon>
        <taxon>fabids</taxon>
        <taxon>Fagales</taxon>
        <taxon>Fagaceae</taxon>
        <taxon>Fagus</taxon>
    </lineage>
</organism>
<keyword evidence="1" id="KW-0732">Signal</keyword>
<evidence type="ECO:0000256" key="1">
    <source>
        <dbReference type="ARBA" id="ARBA00022729"/>
    </source>
</evidence>
<reference evidence="2" key="1">
    <citation type="submission" date="2018-02" db="EMBL/GenBank/DDBJ databases">
        <authorList>
            <person name="Cohen D.B."/>
            <person name="Kent A.D."/>
        </authorList>
    </citation>
    <scope>NUCLEOTIDE SEQUENCE</scope>
</reference>
<name>A0A2N9IBS4_FAGSY</name>
<gene>
    <name evidence="2" type="ORF">FSB_LOCUS49193</name>
</gene>
<dbReference type="AlphaFoldDB" id="A0A2N9IBS4"/>
<dbReference type="PANTHER" id="PTHR33470:SF40">
    <property type="entry name" value="PROTEIN SEED AND ROOT HAIR PROTECTIVE PROTEIN"/>
    <property type="match status" value="1"/>
</dbReference>
<dbReference type="PANTHER" id="PTHR33470">
    <property type="entry name" value="OS01G0164075 PROTEIN"/>
    <property type="match status" value="1"/>
</dbReference>
<dbReference type="GO" id="GO:0071944">
    <property type="term" value="C:cell periphery"/>
    <property type="evidence" value="ECO:0007669"/>
    <property type="project" value="TreeGrafter"/>
</dbReference>
<dbReference type="EMBL" id="OIVN01005190">
    <property type="protein sequence ID" value="SPD21311.1"/>
    <property type="molecule type" value="Genomic_DNA"/>
</dbReference>
<evidence type="ECO:0000313" key="2">
    <source>
        <dbReference type="EMBL" id="SPD21311.1"/>
    </source>
</evidence>
<proteinExistence type="predicted"/>
<accession>A0A2N9IBS4</accession>
<sequence length="115" mass="12688">MYIGAVARITCQAVDEHGYNTVPFSILSCATDNKGYFFATLSPSELQISGSLKIARNFSIALHWKLAKLQLTSIMAPSGALLISYRILNKKMKLYSVGPFFYTSKPKSVPSGYLE</sequence>